<evidence type="ECO:0000313" key="3">
    <source>
        <dbReference type="EMBL" id="EJP73279.1"/>
    </source>
</evidence>
<dbReference type="Pfam" id="PF01722">
    <property type="entry name" value="BolA"/>
    <property type="match status" value="1"/>
</dbReference>
<dbReference type="InterPro" id="IPR002634">
    <property type="entry name" value="BolA"/>
</dbReference>
<protein>
    <submittedName>
        <fullName evidence="3">BolA/YrbA family protein</fullName>
    </submittedName>
</protein>
<sequence length="72" mass="8027">MDKELIKEIISAAIPNSQCIFEGDSCNFKLIVISKSFNGISLIQQHKMVLSPLKEHFESGKLHALSVETKIV</sequence>
<dbReference type="HOGENOM" id="CLU_109462_4_2_6"/>
<dbReference type="SUPFAM" id="SSF82657">
    <property type="entry name" value="BolA-like"/>
    <property type="match status" value="1"/>
</dbReference>
<name>J4KST8_9GAMM</name>
<evidence type="ECO:0000256" key="2">
    <source>
        <dbReference type="RuleBase" id="RU003860"/>
    </source>
</evidence>
<evidence type="ECO:0000313" key="4">
    <source>
        <dbReference type="Proteomes" id="UP000010116"/>
    </source>
</evidence>
<dbReference type="Gene3D" id="3.30.300.90">
    <property type="entry name" value="BolA-like"/>
    <property type="match status" value="1"/>
</dbReference>
<proteinExistence type="inferred from homology"/>
<gene>
    <name evidence="3" type="ORF">NT02SARS_1708</name>
</gene>
<dbReference type="InterPro" id="IPR036065">
    <property type="entry name" value="BolA-like_sf"/>
</dbReference>
<comment type="similarity">
    <text evidence="1 2">Belongs to the BolA/IbaG family.</text>
</comment>
<dbReference type="EMBL" id="JH611172">
    <property type="protein sequence ID" value="EJP73279.1"/>
    <property type="molecule type" value="Genomic_DNA"/>
</dbReference>
<dbReference type="InterPro" id="IPR050961">
    <property type="entry name" value="BolA/IbaG_stress_morph_reg"/>
</dbReference>
<dbReference type="AlphaFoldDB" id="J4KST8"/>
<organism evidence="3 4">
    <name type="scientific">SAR86 cluster bacterium SAR86B</name>
    <dbReference type="NCBI Taxonomy" id="1123867"/>
    <lineage>
        <taxon>Bacteria</taxon>
        <taxon>Pseudomonadati</taxon>
        <taxon>Pseudomonadota</taxon>
        <taxon>Gammaproteobacteria</taxon>
        <taxon>SAR86 cluster</taxon>
    </lineage>
</organism>
<dbReference type="PIRSF" id="PIRSF003113">
    <property type="entry name" value="BolA"/>
    <property type="match status" value="1"/>
</dbReference>
<reference evidence="3 4" key="1">
    <citation type="journal article" date="2012" name="ISME J.">
        <title>Genomic insights to SAR86, an abundant and uncultivated marine bacterial lineage.</title>
        <authorList>
            <person name="Dupont C.L."/>
            <person name="Rusch D.B."/>
            <person name="Yooseph S."/>
            <person name="Lombardo M.J."/>
            <person name="Richter R.A."/>
            <person name="Valas R."/>
            <person name="Novotny M."/>
            <person name="Yee-Greenbaum J."/>
            <person name="Selengut J.D."/>
            <person name="Haft D.H."/>
            <person name="Halpern A.L."/>
            <person name="Lasken R.S."/>
            <person name="Nealson K."/>
            <person name="Friedman R."/>
            <person name="Venter J.C."/>
        </authorList>
    </citation>
    <scope>NUCLEOTIDE SEQUENCE [LARGE SCALE GENOMIC DNA]</scope>
</reference>
<dbReference type="PANTHER" id="PTHR46229">
    <property type="entry name" value="BOLA TRANSCRIPTION REGULATOR"/>
    <property type="match status" value="1"/>
</dbReference>
<accession>J4KST8</accession>
<evidence type="ECO:0000256" key="1">
    <source>
        <dbReference type="ARBA" id="ARBA00005578"/>
    </source>
</evidence>
<dbReference type="Proteomes" id="UP000010116">
    <property type="component" value="Unassembled WGS sequence"/>
</dbReference>
<dbReference type="PANTHER" id="PTHR46229:SF2">
    <property type="entry name" value="BOLA-LIKE PROTEIN 1"/>
    <property type="match status" value="1"/>
</dbReference>